<comment type="cofactor">
    <cofactor evidence="1">
        <name>heme</name>
        <dbReference type="ChEBI" id="CHEBI:30413"/>
    </cofactor>
</comment>
<evidence type="ECO:0000256" key="2">
    <source>
        <dbReference type="ARBA" id="ARBA00004370"/>
    </source>
</evidence>
<dbReference type="PANTHER" id="PTHR24305">
    <property type="entry name" value="CYTOCHROME P450"/>
    <property type="match status" value="1"/>
</dbReference>
<keyword evidence="10" id="KW-0408">Iron</keyword>
<sequence>MFSAILTVAALYVFSWAIWKIGRRFYRKSALDNIPGPSAKSLWQGVLPQVFNDNAWSFQKEMAEKYGGVVKLTGLLGDVQLYVFDPKAMHHIVVKDTNTYEELNLALFGRGILAVVGEQHRKQRKMLNPVFSIAHMRQMLPTFYSVGHKLRDAIAKKVEAGPIEVELVSWMTRTALELVGQSGFSVSFDPLTEDGIPHPYTVAAKQVVPLTFRFFVSRIYLLPLLINIGTPKLRRFFIDLVPWKDLRDLRDHVDILHKTAVEIIETKKAALAEGDKAAARQIGQGKDILSILLRANISASKELSEEELVGQISTLTFAAMDTTSSALSRT</sequence>
<proteinExistence type="inferred from homology"/>
<dbReference type="GO" id="GO:0020037">
    <property type="term" value="F:heme binding"/>
    <property type="evidence" value="ECO:0007669"/>
    <property type="project" value="InterPro"/>
</dbReference>
<dbReference type="AlphaFoldDB" id="A0A8S0W789"/>
<organism evidence="13 14">
    <name type="scientific">Cyclocybe aegerita</name>
    <name type="common">Black poplar mushroom</name>
    <name type="synonym">Agrocybe aegerita</name>
    <dbReference type="NCBI Taxonomy" id="1973307"/>
    <lineage>
        <taxon>Eukaryota</taxon>
        <taxon>Fungi</taxon>
        <taxon>Dikarya</taxon>
        <taxon>Basidiomycota</taxon>
        <taxon>Agaricomycotina</taxon>
        <taxon>Agaricomycetes</taxon>
        <taxon>Agaricomycetidae</taxon>
        <taxon>Agaricales</taxon>
        <taxon>Agaricineae</taxon>
        <taxon>Bolbitiaceae</taxon>
        <taxon>Cyclocybe</taxon>
    </lineage>
</organism>
<dbReference type="PANTHER" id="PTHR24305:SF166">
    <property type="entry name" value="CYTOCHROME P450 12A4, MITOCHONDRIAL-RELATED"/>
    <property type="match status" value="1"/>
</dbReference>
<evidence type="ECO:0000313" key="13">
    <source>
        <dbReference type="EMBL" id="CAA7265718.1"/>
    </source>
</evidence>
<dbReference type="InterPro" id="IPR050121">
    <property type="entry name" value="Cytochrome_P450_monoxygenase"/>
</dbReference>
<dbReference type="Gene3D" id="1.10.630.10">
    <property type="entry name" value="Cytochrome P450"/>
    <property type="match status" value="1"/>
</dbReference>
<gene>
    <name evidence="13" type="ORF">AAE3_LOCUS7925</name>
</gene>
<keyword evidence="8" id="KW-1133">Transmembrane helix</keyword>
<comment type="subcellular location">
    <subcellularLocation>
        <location evidence="2">Membrane</location>
    </subcellularLocation>
</comment>
<evidence type="ECO:0000256" key="9">
    <source>
        <dbReference type="ARBA" id="ARBA00023002"/>
    </source>
</evidence>
<protein>
    <recommendedName>
        <fullName evidence="15">Cytochrome P450</fullName>
    </recommendedName>
</protein>
<keyword evidence="12" id="KW-0472">Membrane</keyword>
<evidence type="ECO:0000256" key="7">
    <source>
        <dbReference type="ARBA" id="ARBA00022723"/>
    </source>
</evidence>
<keyword evidence="9" id="KW-0560">Oxidoreductase</keyword>
<dbReference type="SUPFAM" id="SSF48264">
    <property type="entry name" value="Cytochrome P450"/>
    <property type="match status" value="1"/>
</dbReference>
<name>A0A8S0W789_CYCAE</name>
<keyword evidence="6" id="KW-0812">Transmembrane</keyword>
<dbReference type="GO" id="GO:0004497">
    <property type="term" value="F:monooxygenase activity"/>
    <property type="evidence" value="ECO:0007669"/>
    <property type="project" value="UniProtKB-KW"/>
</dbReference>
<evidence type="ECO:0000313" key="14">
    <source>
        <dbReference type="Proteomes" id="UP000467700"/>
    </source>
</evidence>
<dbReference type="InterPro" id="IPR036396">
    <property type="entry name" value="Cyt_P450_sf"/>
</dbReference>
<evidence type="ECO:0000256" key="12">
    <source>
        <dbReference type="ARBA" id="ARBA00023136"/>
    </source>
</evidence>
<reference evidence="13 14" key="1">
    <citation type="submission" date="2020-01" db="EMBL/GenBank/DDBJ databases">
        <authorList>
            <person name="Gupta K D."/>
        </authorList>
    </citation>
    <scope>NUCLEOTIDE SEQUENCE [LARGE SCALE GENOMIC DNA]</scope>
</reference>
<dbReference type="EMBL" id="CACVBS010000050">
    <property type="protein sequence ID" value="CAA7265718.1"/>
    <property type="molecule type" value="Genomic_DNA"/>
</dbReference>
<dbReference type="GO" id="GO:0016705">
    <property type="term" value="F:oxidoreductase activity, acting on paired donors, with incorporation or reduction of molecular oxygen"/>
    <property type="evidence" value="ECO:0007669"/>
    <property type="project" value="InterPro"/>
</dbReference>
<evidence type="ECO:0000256" key="6">
    <source>
        <dbReference type="ARBA" id="ARBA00022692"/>
    </source>
</evidence>
<evidence type="ECO:0000256" key="4">
    <source>
        <dbReference type="ARBA" id="ARBA00010617"/>
    </source>
</evidence>
<dbReference type="GO" id="GO:0016020">
    <property type="term" value="C:membrane"/>
    <property type="evidence" value="ECO:0007669"/>
    <property type="project" value="UniProtKB-SubCell"/>
</dbReference>
<keyword evidence="7" id="KW-0479">Metal-binding</keyword>
<dbReference type="GO" id="GO:0005506">
    <property type="term" value="F:iron ion binding"/>
    <property type="evidence" value="ECO:0007669"/>
    <property type="project" value="InterPro"/>
</dbReference>
<dbReference type="Pfam" id="PF00067">
    <property type="entry name" value="p450"/>
    <property type="match status" value="1"/>
</dbReference>
<evidence type="ECO:0000256" key="10">
    <source>
        <dbReference type="ARBA" id="ARBA00023004"/>
    </source>
</evidence>
<evidence type="ECO:0000256" key="3">
    <source>
        <dbReference type="ARBA" id="ARBA00004721"/>
    </source>
</evidence>
<dbReference type="OrthoDB" id="1470350at2759"/>
<dbReference type="Proteomes" id="UP000467700">
    <property type="component" value="Unassembled WGS sequence"/>
</dbReference>
<comment type="pathway">
    <text evidence="3">Secondary metabolite biosynthesis; terpenoid biosynthesis.</text>
</comment>
<keyword evidence="11" id="KW-0503">Monooxygenase</keyword>
<dbReference type="InterPro" id="IPR001128">
    <property type="entry name" value="Cyt_P450"/>
</dbReference>
<comment type="similarity">
    <text evidence="4">Belongs to the cytochrome P450 family.</text>
</comment>
<keyword evidence="14" id="KW-1185">Reference proteome</keyword>
<accession>A0A8S0W789</accession>
<evidence type="ECO:0000256" key="8">
    <source>
        <dbReference type="ARBA" id="ARBA00022989"/>
    </source>
</evidence>
<comment type="caution">
    <text evidence="13">The sequence shown here is derived from an EMBL/GenBank/DDBJ whole genome shotgun (WGS) entry which is preliminary data.</text>
</comment>
<evidence type="ECO:0008006" key="15">
    <source>
        <dbReference type="Google" id="ProtNLM"/>
    </source>
</evidence>
<evidence type="ECO:0000256" key="5">
    <source>
        <dbReference type="ARBA" id="ARBA00022617"/>
    </source>
</evidence>
<evidence type="ECO:0000256" key="11">
    <source>
        <dbReference type="ARBA" id="ARBA00023033"/>
    </source>
</evidence>
<evidence type="ECO:0000256" key="1">
    <source>
        <dbReference type="ARBA" id="ARBA00001971"/>
    </source>
</evidence>
<keyword evidence="5" id="KW-0349">Heme</keyword>